<dbReference type="Proteomes" id="UP000615003">
    <property type="component" value="Unassembled WGS sequence"/>
</dbReference>
<dbReference type="Proteomes" id="UP000238288">
    <property type="component" value="Chromosome PCAR9b"/>
</dbReference>
<evidence type="ECO:0000256" key="1">
    <source>
        <dbReference type="SAM" id="SignalP"/>
    </source>
</evidence>
<dbReference type="EMBL" id="AQGW01000025">
    <property type="protein sequence ID" value="MBE0384486.1"/>
    <property type="molecule type" value="Genomic_DNA"/>
</dbReference>
<dbReference type="AlphaFoldDB" id="A0A2K4XEW7"/>
<dbReference type="InterPro" id="IPR021109">
    <property type="entry name" value="Peptidase_aspartic_dom_sf"/>
</dbReference>
<dbReference type="RefSeq" id="WP_104643965.1">
    <property type="nucleotide sequence ID" value="NZ_AQGW01000025.1"/>
</dbReference>
<dbReference type="InterPro" id="IPR001969">
    <property type="entry name" value="Aspartic_peptidase_AS"/>
</dbReference>
<dbReference type="GeneID" id="93665577"/>
<evidence type="ECO:0000313" key="5">
    <source>
        <dbReference type="Proteomes" id="UP000615003"/>
    </source>
</evidence>
<proteinExistence type="predicted"/>
<sequence>MNSIKLILFSIALGLAPLQLLAEQQLPTQFDNNRIILIPELISGKKLRFFTDTGGGWNAISKELHQQYNWPTITKVADGEEHTLSEMPKFKAEAEIPAGGIENFMAGYLFIAPEAEISAGQQFDGFLGGRWHAEKIIKIDYVTESMFILDSLDGVNLNQFKKVKLGFQKDSYQKYTTAFPRMSIKVQGIEHQMLLDTGATSTLTNTAKKQIHSKSNVVGTSFIAASVFDNWKARNPDWIVIKKAEHGTEEAMIKVPLVIIAEQSIGPVWFTRRGDNNFHEFMSSMMDKKIDGALGGSGLKYFELVIDYIDEHAYFKAEL</sequence>
<dbReference type="OrthoDB" id="2987847at2"/>
<dbReference type="PROSITE" id="PS00141">
    <property type="entry name" value="ASP_PROTEASE"/>
    <property type="match status" value="1"/>
</dbReference>
<dbReference type="GO" id="GO:0004190">
    <property type="term" value="F:aspartic-type endopeptidase activity"/>
    <property type="evidence" value="ECO:0007669"/>
    <property type="project" value="InterPro"/>
</dbReference>
<feature type="signal peptide" evidence="1">
    <location>
        <begin position="1"/>
        <end position="22"/>
    </location>
</feature>
<keyword evidence="5" id="KW-1185">Reference proteome</keyword>
<organism evidence="3 4">
    <name type="scientific">Pseudoalteromonas carrageenovora IAM 12662</name>
    <dbReference type="NCBI Taxonomy" id="1314868"/>
    <lineage>
        <taxon>Bacteria</taxon>
        <taxon>Pseudomonadati</taxon>
        <taxon>Pseudomonadota</taxon>
        <taxon>Gammaproteobacteria</taxon>
        <taxon>Alteromonadales</taxon>
        <taxon>Pseudoalteromonadaceae</taxon>
        <taxon>Pseudoalteromonas</taxon>
    </lineage>
</organism>
<dbReference type="GO" id="GO:0006508">
    <property type="term" value="P:proteolysis"/>
    <property type="evidence" value="ECO:0007669"/>
    <property type="project" value="InterPro"/>
</dbReference>
<feature type="chain" id="PRO_5014421535" description="Peptidase A2 domain-containing protein" evidence="1">
    <location>
        <begin position="23"/>
        <end position="319"/>
    </location>
</feature>
<keyword evidence="1" id="KW-0732">Signal</keyword>
<protein>
    <recommendedName>
        <fullName evidence="6">Peptidase A2 domain-containing protein</fullName>
    </recommendedName>
</protein>
<evidence type="ECO:0008006" key="6">
    <source>
        <dbReference type="Google" id="ProtNLM"/>
    </source>
</evidence>
<dbReference type="Gene3D" id="2.40.70.10">
    <property type="entry name" value="Acid Proteases"/>
    <property type="match status" value="1"/>
</dbReference>
<accession>A0A2K4XEW7</accession>
<evidence type="ECO:0000313" key="3">
    <source>
        <dbReference type="EMBL" id="SOU42869.1"/>
    </source>
</evidence>
<name>A0A2K4XEW7_PSEVC</name>
<gene>
    <name evidence="3" type="ORF">PCAR9_B0397</name>
    <name evidence="2" type="ORF">PCARR_b0467</name>
</gene>
<dbReference type="EMBL" id="LT965929">
    <property type="protein sequence ID" value="SOU42869.1"/>
    <property type="molecule type" value="Genomic_DNA"/>
</dbReference>
<dbReference type="SUPFAM" id="SSF50630">
    <property type="entry name" value="Acid proteases"/>
    <property type="match status" value="1"/>
</dbReference>
<evidence type="ECO:0000313" key="2">
    <source>
        <dbReference type="EMBL" id="MBE0384486.1"/>
    </source>
</evidence>
<reference evidence="3 4" key="2">
    <citation type="submission" date="2017-11" db="EMBL/GenBank/DDBJ databases">
        <authorList>
            <person name="Han C.G."/>
        </authorList>
    </citation>
    <scope>NUCLEOTIDE SEQUENCE [LARGE SCALE GENOMIC DNA]</scope>
    <source>
        <strain evidence="4">ATCC 43555</strain>
        <strain evidence="3">ATCC43555</strain>
    </source>
</reference>
<reference evidence="2 5" key="1">
    <citation type="submission" date="2015-06" db="EMBL/GenBank/DDBJ databases">
        <title>Genome sequence of Pseudoalteromonas carrageenovora.</title>
        <authorList>
            <person name="Xie B.-B."/>
            <person name="Rong J.-C."/>
            <person name="Qin Q.-L."/>
            <person name="Zhang Y.-Z."/>
        </authorList>
    </citation>
    <scope>NUCLEOTIDE SEQUENCE [LARGE SCALE GENOMIC DNA]</scope>
    <source>
        <strain evidence="2 5">IAM 12662</strain>
    </source>
</reference>
<evidence type="ECO:0000313" key="4">
    <source>
        <dbReference type="Proteomes" id="UP000238288"/>
    </source>
</evidence>